<evidence type="ECO:0000313" key="3">
    <source>
        <dbReference type="Proteomes" id="UP000594261"/>
    </source>
</evidence>
<organism evidence="2 3">
    <name type="scientific">Quercus lobata</name>
    <name type="common">Valley oak</name>
    <dbReference type="NCBI Taxonomy" id="97700"/>
    <lineage>
        <taxon>Eukaryota</taxon>
        <taxon>Viridiplantae</taxon>
        <taxon>Streptophyta</taxon>
        <taxon>Embryophyta</taxon>
        <taxon>Tracheophyta</taxon>
        <taxon>Spermatophyta</taxon>
        <taxon>Magnoliopsida</taxon>
        <taxon>eudicotyledons</taxon>
        <taxon>Gunneridae</taxon>
        <taxon>Pentapetalae</taxon>
        <taxon>rosids</taxon>
        <taxon>fabids</taxon>
        <taxon>Fagales</taxon>
        <taxon>Fagaceae</taxon>
        <taxon>Quercus</taxon>
    </lineage>
</organism>
<name>A0A7N2M633_QUELO</name>
<protein>
    <submittedName>
        <fullName evidence="2">Uncharacterized protein</fullName>
    </submittedName>
</protein>
<evidence type="ECO:0000313" key="2">
    <source>
        <dbReference type="EnsemblPlants" id="QL07p036025:mrna:CDS:2"/>
    </source>
</evidence>
<dbReference type="Proteomes" id="UP000594261">
    <property type="component" value="Chromosome 7"/>
</dbReference>
<feature type="compositionally biased region" description="Polar residues" evidence="1">
    <location>
        <begin position="1"/>
        <end position="11"/>
    </location>
</feature>
<dbReference type="EMBL" id="LRBV02000007">
    <property type="status" value="NOT_ANNOTATED_CDS"/>
    <property type="molecule type" value="Genomic_DNA"/>
</dbReference>
<proteinExistence type="predicted"/>
<sequence>MTTSSLSINPTLSPPSFSACSSSPYSSPSLYSKFPVKVSNFSSQRTKPINLFAKQASGLCFLEGPKSLSHKKREIFVVKADGNIDNNNMTITEVREEEEMDAPLLDAEALSRPRRIALFVEPSPFA</sequence>
<keyword evidence="3" id="KW-1185">Reference proteome</keyword>
<feature type="compositionally biased region" description="Low complexity" evidence="1">
    <location>
        <begin position="14"/>
        <end position="28"/>
    </location>
</feature>
<dbReference type="AlphaFoldDB" id="A0A7N2M633"/>
<dbReference type="InParanoid" id="A0A7N2M633"/>
<reference evidence="2" key="2">
    <citation type="submission" date="2021-01" db="UniProtKB">
        <authorList>
            <consortium name="EnsemblPlants"/>
        </authorList>
    </citation>
    <scope>IDENTIFICATION</scope>
</reference>
<feature type="region of interest" description="Disordered" evidence="1">
    <location>
        <begin position="1"/>
        <end position="28"/>
    </location>
</feature>
<dbReference type="Gramene" id="QL07p036025:mrna">
    <property type="protein sequence ID" value="QL07p036025:mrna:CDS:2"/>
    <property type="gene ID" value="QL07p036025"/>
</dbReference>
<reference evidence="2 3" key="1">
    <citation type="journal article" date="2016" name="G3 (Bethesda)">
        <title>First Draft Assembly and Annotation of the Genome of a California Endemic Oak Quercus lobata Nee (Fagaceae).</title>
        <authorList>
            <person name="Sork V.L."/>
            <person name="Fitz-Gibbon S.T."/>
            <person name="Puiu D."/>
            <person name="Crepeau M."/>
            <person name="Gugger P.F."/>
            <person name="Sherman R."/>
            <person name="Stevens K."/>
            <person name="Langley C.H."/>
            <person name="Pellegrini M."/>
            <person name="Salzberg S.L."/>
        </authorList>
    </citation>
    <scope>NUCLEOTIDE SEQUENCE [LARGE SCALE GENOMIC DNA]</scope>
    <source>
        <strain evidence="2 3">cv. SW786</strain>
    </source>
</reference>
<evidence type="ECO:0000256" key="1">
    <source>
        <dbReference type="SAM" id="MobiDB-lite"/>
    </source>
</evidence>
<dbReference type="EnsemblPlants" id="QL07p036025:mrna">
    <property type="protein sequence ID" value="QL07p036025:mrna:CDS:2"/>
    <property type="gene ID" value="QL07p036025"/>
</dbReference>
<accession>A0A7N2M633</accession>